<organism evidence="1 2">
    <name type="scientific">Lentzea guizhouensis</name>
    <dbReference type="NCBI Taxonomy" id="1586287"/>
    <lineage>
        <taxon>Bacteria</taxon>
        <taxon>Bacillati</taxon>
        <taxon>Actinomycetota</taxon>
        <taxon>Actinomycetes</taxon>
        <taxon>Pseudonocardiales</taxon>
        <taxon>Pseudonocardiaceae</taxon>
        <taxon>Lentzea</taxon>
    </lineage>
</organism>
<dbReference type="EMBL" id="CP016793">
    <property type="protein sequence ID" value="ANZ40621.1"/>
    <property type="molecule type" value="Genomic_DNA"/>
</dbReference>
<dbReference type="InterPro" id="IPR005587">
    <property type="entry name" value="UPF0304_YfbU"/>
</dbReference>
<evidence type="ECO:0008006" key="3">
    <source>
        <dbReference type="Google" id="ProtNLM"/>
    </source>
</evidence>
<dbReference type="AlphaFoldDB" id="A0A1B2HSE4"/>
<dbReference type="SUPFAM" id="SSF47598">
    <property type="entry name" value="Ribbon-helix-helix"/>
    <property type="match status" value="1"/>
</dbReference>
<keyword evidence="2" id="KW-1185">Reference proteome</keyword>
<name>A0A1B2HSE4_9PSEU</name>
<protein>
    <recommendedName>
        <fullName evidence="3">YfbU family protein</fullName>
    </recommendedName>
</protein>
<dbReference type="InterPro" id="IPR023146">
    <property type="entry name" value="YfbU_alpha-helical_sf"/>
</dbReference>
<evidence type="ECO:0000313" key="1">
    <source>
        <dbReference type="EMBL" id="ANZ40621.1"/>
    </source>
</evidence>
<dbReference type="RefSeq" id="WP_065918959.1">
    <property type="nucleotide sequence ID" value="NZ_CP016793.1"/>
</dbReference>
<evidence type="ECO:0000313" key="2">
    <source>
        <dbReference type="Proteomes" id="UP000093053"/>
    </source>
</evidence>
<dbReference type="GO" id="GO:0006355">
    <property type="term" value="P:regulation of DNA-templated transcription"/>
    <property type="evidence" value="ECO:0007669"/>
    <property type="project" value="InterPro"/>
</dbReference>
<dbReference type="Gene3D" id="1.10.3190.10">
    <property type="entry name" value="yfbu gene product, domain 2"/>
    <property type="match status" value="1"/>
</dbReference>
<gene>
    <name evidence="1" type="ORF">BBK82_36080</name>
</gene>
<dbReference type="KEGG" id="led:BBK82_36080"/>
<dbReference type="SUPFAM" id="SSF116960">
    <property type="entry name" value="YfbU-like"/>
    <property type="match status" value="1"/>
</dbReference>
<proteinExistence type="predicted"/>
<reference evidence="1 2" key="1">
    <citation type="submission" date="2016-07" db="EMBL/GenBank/DDBJ databases">
        <title>Complete genome sequence of the Lentzea guizhouensis DHS C013.</title>
        <authorList>
            <person name="Cao C."/>
        </authorList>
    </citation>
    <scope>NUCLEOTIDE SEQUENCE [LARGE SCALE GENOMIC DNA]</scope>
    <source>
        <strain evidence="1 2">DHS C013</strain>
    </source>
</reference>
<dbReference type="Proteomes" id="UP000093053">
    <property type="component" value="Chromosome"/>
</dbReference>
<accession>A0A1B2HSE4</accession>
<dbReference type="Pfam" id="PF03887">
    <property type="entry name" value="YfbU"/>
    <property type="match status" value="1"/>
</dbReference>
<sequence>MATLTLRVEDSVRDELERAARAQGTTVSNLLRTAIDTLLGFGDGDAPDRDAGVVVPRTLDVVQRKTFTLLHQILARLPEDDEDDRDYHRRLAEVMTDGFTEEYHSEFGYMSAELTPAECTRLNDFLEMFRVLEHSLEQLPPADRERLGTKAQHILVFDGFDMNKPDESRMLSYARHLVKDKSEGRWSKFRERLTTGERGNSHSSRLARYNRMLSAYRSILDRKRSGRGFVLDAYQFDVDDLTQMIEAARYATAQH</sequence>
<dbReference type="InterPro" id="IPR010985">
    <property type="entry name" value="Ribbon_hlx_hlx"/>
</dbReference>